<evidence type="ECO:0000259" key="2">
    <source>
        <dbReference type="PROSITE" id="PS50835"/>
    </source>
</evidence>
<feature type="domain" description="Ig-like" evidence="2">
    <location>
        <begin position="180"/>
        <end position="291"/>
    </location>
</feature>
<organism evidence="3 4">
    <name type="scientific">Gambusia affinis</name>
    <name type="common">Western mosquitofish</name>
    <name type="synonym">Heterandria affinis</name>
    <dbReference type="NCBI Taxonomy" id="33528"/>
    <lineage>
        <taxon>Eukaryota</taxon>
        <taxon>Metazoa</taxon>
        <taxon>Chordata</taxon>
        <taxon>Craniata</taxon>
        <taxon>Vertebrata</taxon>
        <taxon>Euteleostomi</taxon>
        <taxon>Actinopterygii</taxon>
        <taxon>Neopterygii</taxon>
        <taxon>Teleostei</taxon>
        <taxon>Neoteleostei</taxon>
        <taxon>Acanthomorphata</taxon>
        <taxon>Ovalentaria</taxon>
        <taxon>Atherinomorphae</taxon>
        <taxon>Cyprinodontiformes</taxon>
        <taxon>Poeciliidae</taxon>
        <taxon>Poeciliinae</taxon>
        <taxon>Gambusia</taxon>
    </lineage>
</organism>
<proteinExistence type="predicted"/>
<dbReference type="AlphaFoldDB" id="A0A315V8Z1"/>
<evidence type="ECO:0000313" key="4">
    <source>
        <dbReference type="Proteomes" id="UP000250572"/>
    </source>
</evidence>
<dbReference type="PROSITE" id="PS50835">
    <property type="entry name" value="IG_LIKE"/>
    <property type="match status" value="1"/>
</dbReference>
<accession>A0A315V8Z1</accession>
<dbReference type="InterPro" id="IPR007110">
    <property type="entry name" value="Ig-like_dom"/>
</dbReference>
<evidence type="ECO:0000313" key="3">
    <source>
        <dbReference type="EMBL" id="PWA19168.1"/>
    </source>
</evidence>
<keyword evidence="4" id="KW-1185">Reference proteome</keyword>
<reference evidence="3 4" key="1">
    <citation type="journal article" date="2018" name="G3 (Bethesda)">
        <title>A High-Quality Reference Genome for the Invasive Mosquitofish Gambusia affinis Using a Chicago Library.</title>
        <authorList>
            <person name="Hoffberg S.L."/>
            <person name="Troendle N.J."/>
            <person name="Glenn T.C."/>
            <person name="Mahmud O."/>
            <person name="Louha S."/>
            <person name="Chalopin D."/>
            <person name="Bennetzen J.L."/>
            <person name="Mauricio R."/>
        </authorList>
    </citation>
    <scope>NUCLEOTIDE SEQUENCE [LARGE SCALE GENOMIC DNA]</scope>
    <source>
        <strain evidence="3">NE01/NJP1002.9</strain>
        <tissue evidence="3">Muscle</tissue>
    </source>
</reference>
<dbReference type="EMBL" id="NHOQ01002169">
    <property type="protein sequence ID" value="PWA19168.1"/>
    <property type="molecule type" value="Genomic_DNA"/>
</dbReference>
<gene>
    <name evidence="3" type="ORF">CCH79_00019715</name>
</gene>
<feature type="compositionally biased region" description="Polar residues" evidence="1">
    <location>
        <begin position="1"/>
        <end position="21"/>
    </location>
</feature>
<name>A0A315V8Z1_GAMAF</name>
<dbReference type="Proteomes" id="UP000250572">
    <property type="component" value="Unassembled WGS sequence"/>
</dbReference>
<feature type="region of interest" description="Disordered" evidence="1">
    <location>
        <begin position="1"/>
        <end position="28"/>
    </location>
</feature>
<dbReference type="SUPFAM" id="SSF48726">
    <property type="entry name" value="Immunoglobulin"/>
    <property type="match status" value="1"/>
</dbReference>
<protein>
    <recommendedName>
        <fullName evidence="2">Ig-like domain-containing protein</fullName>
    </recommendedName>
</protein>
<dbReference type="InterPro" id="IPR036179">
    <property type="entry name" value="Ig-like_dom_sf"/>
</dbReference>
<evidence type="ECO:0000256" key="1">
    <source>
        <dbReference type="SAM" id="MobiDB-lite"/>
    </source>
</evidence>
<sequence length="328" mass="36179">MKPQRGSSGSPEPQNQNQNWKNGGVTWRSPGGHLLTAGGSSSCSPNGTRMKLQVKQQFGAKRLILSCHVSLTSSCCGLAQQEVLHFSLRRTDRTASAAAEMNADEMNGNEMNGAAPPLLLCLFLSCSCQTVSCHGESNRTGLRNTVCLLLSHQRVRMSRTAGSILSGPGSGCDGPKPSRPSSLVVSPNQPQFYEYGSVSLSCEQFGPDRWTVWRQTNSGIVLHDEWTFVWKLKPEENVRRVFRLQVFPCSEWGSQTSSTCTISTLKTSDSGVYWCESRHRDSSHIVIITVTSKSQRQMLTRPGQTVSENDESISRTQKVLLFSLKQIY</sequence>
<comment type="caution">
    <text evidence="3">The sequence shown here is derived from an EMBL/GenBank/DDBJ whole genome shotgun (WGS) entry which is preliminary data.</text>
</comment>
<dbReference type="Gene3D" id="2.60.40.10">
    <property type="entry name" value="Immunoglobulins"/>
    <property type="match status" value="1"/>
</dbReference>
<dbReference type="InterPro" id="IPR013783">
    <property type="entry name" value="Ig-like_fold"/>
</dbReference>